<name>A0A1C4EZN6_9BACT</name>
<dbReference type="Pfam" id="PF07715">
    <property type="entry name" value="Plug"/>
    <property type="match status" value="1"/>
</dbReference>
<dbReference type="GO" id="GO:0009279">
    <property type="term" value="C:cell outer membrane"/>
    <property type="evidence" value="ECO:0007669"/>
    <property type="project" value="UniProtKB-SubCell"/>
</dbReference>
<dbReference type="SUPFAM" id="SSF56935">
    <property type="entry name" value="Porins"/>
    <property type="match status" value="1"/>
</dbReference>
<evidence type="ECO:0000256" key="4">
    <source>
        <dbReference type="ARBA" id="ARBA00022496"/>
    </source>
</evidence>
<evidence type="ECO:0000256" key="9">
    <source>
        <dbReference type="ARBA" id="ARBA00023237"/>
    </source>
</evidence>
<evidence type="ECO:0000313" key="14">
    <source>
        <dbReference type="EMBL" id="SCC48855.1"/>
    </source>
</evidence>
<evidence type="ECO:0000256" key="2">
    <source>
        <dbReference type="ARBA" id="ARBA00022448"/>
    </source>
</evidence>
<dbReference type="InterPro" id="IPR037066">
    <property type="entry name" value="Plug_dom_sf"/>
</dbReference>
<keyword evidence="8 10" id="KW-0472">Membrane</keyword>
<dbReference type="InterPro" id="IPR039426">
    <property type="entry name" value="TonB-dep_rcpt-like"/>
</dbReference>
<keyword evidence="15" id="KW-1185">Reference proteome</keyword>
<dbReference type="InterPro" id="IPR008969">
    <property type="entry name" value="CarboxyPept-like_regulatory"/>
</dbReference>
<dbReference type="Gene3D" id="2.170.130.10">
    <property type="entry name" value="TonB-dependent receptor, plug domain"/>
    <property type="match status" value="1"/>
</dbReference>
<evidence type="ECO:0000256" key="12">
    <source>
        <dbReference type="SAM" id="SignalP"/>
    </source>
</evidence>
<keyword evidence="7 11" id="KW-0798">TonB box</keyword>
<accession>A0A1C4EZN6</accession>
<dbReference type="Gene3D" id="3.55.50.30">
    <property type="match status" value="1"/>
</dbReference>
<dbReference type="STRING" id="1335309.GA0116948_110135"/>
<keyword evidence="5 10" id="KW-0812">Transmembrane</keyword>
<dbReference type="InterPro" id="IPR000531">
    <property type="entry name" value="Beta-barrel_TonB"/>
</dbReference>
<keyword evidence="12" id="KW-0732">Signal</keyword>
<dbReference type="NCBIfam" id="TIGR04056">
    <property type="entry name" value="OMP_RagA_SusC"/>
    <property type="match status" value="1"/>
</dbReference>
<sequence>MKLTSFLCLLGCLHVSATAFSQNINLSEKDASLKSILNKLEQQSGYTFFYNADLVRQAPHVNVEIQNATLQQALDACFQAMPLHYTLIDNTVVITRRNIDFVKPMNALAPIVFIGRIIDEAGNPLPGVTVKIKYTNYGAVTNKDGQFTLLVPDKDNNTLVITFIGYTSQEVSTSTLKSPLIITLKENVSSLDEVQILAYGQTSKRLLTGNITTITAKEIGNNPVTNVLSAIEGRVPGLYITQNSGLPSSSFTTQIRGNSSFNGTNPLFVVDGVTYPANDNLSFLSNGDLNNSISQGSSALNFLDPSEIESVTVMKDADATAIYGSRGANGVILITTKKAKSGIPQLSINARLGESSRGTAPKLMNTAQYLAMRREAFANDNATPKASDLDLNGAWSQTAYTNWPKYTSGIHALNSDVNVAYGGGNGNVNYRISGQYAQQDAVQLGGGSVKTLGLRFDINSTSPNKKFYFDMSGGFSSTTNNTKPGDFSNVSLSTQAPNMPALIKPDGQLNWDNLGGNQNLLQKVKLLYNATTNNLLSNTVLSYHPIAGLSINATIGYNLLLNRDFRGQPTDYYQPVGNVALQTQAARSEFSVRTWTLDPNIDYTFKLGSKGTLDARAGGTLVDKLNPYSSITGVGFIGDALLYNPATAASVVANYTQVQERNLGYFGILKYNWADKYLLSLNGRYDGSTKFGSGKQFGAFWSVGAGWIFTEESWLKDRIPFLSFGKLRGSYGITGNDGIPNYLFLSTYSTALSYDGKPGLSPTRLSNPDLQWEQIKKREVGLYLEFFNGRIAFDGDYYNDITSHQLVTSFLSSVTGFTQYPINSPAIIRNNGAELSLTTYNIKTKQFTWSTGINITIPRATLVSYPGLSTSAVSTSYIVGKSPFLVRLYNYAGVDPQTGSNTYINKKGDKGAFIPFLSPEQLDINTDRTKYIDLSPKYFGGISNSFSYKGFHLDVFFECRNRMGRNMLGAQSQMPGLFNVNTTTQWLKRWQHPGDVTDVPKVSQGISSILGWSNFSLSTGAYERVIYARMANLNFSYSLPQALLKKAHIRNGSIFFQGQNLLTISKYKGGLDPENLTPGSLPPLRILTGGISLNL</sequence>
<reference evidence="14 15" key="1">
    <citation type="submission" date="2016-08" db="EMBL/GenBank/DDBJ databases">
        <authorList>
            <person name="Seilhamer J.J."/>
        </authorList>
    </citation>
    <scope>NUCLEOTIDE SEQUENCE [LARGE SCALE GENOMIC DNA]</scope>
    <source>
        <strain evidence="14 15">A37T2</strain>
    </source>
</reference>
<evidence type="ECO:0000256" key="6">
    <source>
        <dbReference type="ARBA" id="ARBA00023004"/>
    </source>
</evidence>
<keyword evidence="9 10" id="KW-0998">Cell outer membrane</keyword>
<keyword evidence="2 10" id="KW-0813">Transport</keyword>
<comment type="similarity">
    <text evidence="10 11">Belongs to the TonB-dependent receptor family.</text>
</comment>
<dbReference type="SMART" id="SM00965">
    <property type="entry name" value="STN"/>
    <property type="match status" value="1"/>
</dbReference>
<dbReference type="AlphaFoldDB" id="A0A1C4EZN6"/>
<feature type="domain" description="Secretin/TonB short N-terminal" evidence="13">
    <location>
        <begin position="46"/>
        <end position="97"/>
    </location>
</feature>
<dbReference type="InterPro" id="IPR012910">
    <property type="entry name" value="Plug_dom"/>
</dbReference>
<dbReference type="PROSITE" id="PS52016">
    <property type="entry name" value="TONB_DEPENDENT_REC_3"/>
    <property type="match status" value="1"/>
</dbReference>
<dbReference type="Pfam" id="PF13715">
    <property type="entry name" value="CarbopepD_reg_2"/>
    <property type="match status" value="1"/>
</dbReference>
<evidence type="ECO:0000256" key="8">
    <source>
        <dbReference type="ARBA" id="ARBA00023136"/>
    </source>
</evidence>
<evidence type="ECO:0000256" key="7">
    <source>
        <dbReference type="ARBA" id="ARBA00023077"/>
    </source>
</evidence>
<feature type="chain" id="PRO_5008691619" evidence="12">
    <location>
        <begin position="22"/>
        <end position="1095"/>
    </location>
</feature>
<feature type="signal peptide" evidence="12">
    <location>
        <begin position="1"/>
        <end position="21"/>
    </location>
</feature>
<proteinExistence type="inferred from homology"/>
<keyword evidence="3 10" id="KW-1134">Transmembrane beta strand</keyword>
<comment type="subcellular location">
    <subcellularLocation>
        <location evidence="1 10">Cell outer membrane</location>
        <topology evidence="1 10">Multi-pass membrane protein</topology>
    </subcellularLocation>
</comment>
<evidence type="ECO:0000256" key="1">
    <source>
        <dbReference type="ARBA" id="ARBA00004571"/>
    </source>
</evidence>
<evidence type="ECO:0000259" key="13">
    <source>
        <dbReference type="SMART" id="SM00965"/>
    </source>
</evidence>
<dbReference type="Pfam" id="PF00593">
    <property type="entry name" value="TonB_dep_Rec_b-barrel"/>
    <property type="match status" value="1"/>
</dbReference>
<dbReference type="Gene3D" id="2.60.40.1120">
    <property type="entry name" value="Carboxypeptidase-like, regulatory domain"/>
    <property type="match status" value="1"/>
</dbReference>
<dbReference type="Gene3D" id="2.40.170.20">
    <property type="entry name" value="TonB-dependent receptor, beta-barrel domain"/>
    <property type="match status" value="1"/>
</dbReference>
<dbReference type="EMBL" id="FMAR01000010">
    <property type="protein sequence ID" value="SCC48855.1"/>
    <property type="molecule type" value="Genomic_DNA"/>
</dbReference>
<keyword evidence="4" id="KW-0410">Iron transport</keyword>
<evidence type="ECO:0000313" key="15">
    <source>
        <dbReference type="Proteomes" id="UP000242818"/>
    </source>
</evidence>
<dbReference type="InterPro" id="IPR023996">
    <property type="entry name" value="TonB-dep_OMP_SusC/RagA"/>
</dbReference>
<dbReference type="InterPro" id="IPR023997">
    <property type="entry name" value="TonB-dep_OMP_SusC/RagA_CS"/>
</dbReference>
<evidence type="ECO:0000256" key="11">
    <source>
        <dbReference type="RuleBase" id="RU003357"/>
    </source>
</evidence>
<dbReference type="SUPFAM" id="SSF49464">
    <property type="entry name" value="Carboxypeptidase regulatory domain-like"/>
    <property type="match status" value="1"/>
</dbReference>
<dbReference type="InterPro" id="IPR011662">
    <property type="entry name" value="Secretin/TonB_short_N"/>
</dbReference>
<dbReference type="NCBIfam" id="TIGR04057">
    <property type="entry name" value="SusC_RagA_signa"/>
    <property type="match status" value="1"/>
</dbReference>
<dbReference type="InterPro" id="IPR036942">
    <property type="entry name" value="Beta-barrel_TonB_sf"/>
</dbReference>
<protein>
    <submittedName>
        <fullName evidence="14">TonB-linked outer membrane protein, SusC/RagA family</fullName>
    </submittedName>
</protein>
<gene>
    <name evidence="14" type="ORF">GA0116948_110135</name>
</gene>
<organism evidence="14 15">
    <name type="scientific">Chitinophaga costaii</name>
    <dbReference type="NCBI Taxonomy" id="1335309"/>
    <lineage>
        <taxon>Bacteria</taxon>
        <taxon>Pseudomonadati</taxon>
        <taxon>Bacteroidota</taxon>
        <taxon>Chitinophagia</taxon>
        <taxon>Chitinophagales</taxon>
        <taxon>Chitinophagaceae</taxon>
        <taxon>Chitinophaga</taxon>
    </lineage>
</organism>
<evidence type="ECO:0000256" key="10">
    <source>
        <dbReference type="PROSITE-ProRule" id="PRU01360"/>
    </source>
</evidence>
<evidence type="ECO:0000256" key="5">
    <source>
        <dbReference type="ARBA" id="ARBA00022692"/>
    </source>
</evidence>
<dbReference type="RefSeq" id="WP_165798489.1">
    <property type="nucleotide sequence ID" value="NZ_FMAR01000010.1"/>
</dbReference>
<keyword evidence="6" id="KW-0408">Iron</keyword>
<keyword evidence="4" id="KW-0406">Ion transport</keyword>
<dbReference type="Proteomes" id="UP000242818">
    <property type="component" value="Unassembled WGS sequence"/>
</dbReference>
<dbReference type="Pfam" id="PF07660">
    <property type="entry name" value="STN"/>
    <property type="match status" value="1"/>
</dbReference>
<evidence type="ECO:0000256" key="3">
    <source>
        <dbReference type="ARBA" id="ARBA00022452"/>
    </source>
</evidence>
<dbReference type="GO" id="GO:0006826">
    <property type="term" value="P:iron ion transport"/>
    <property type="evidence" value="ECO:0007669"/>
    <property type="project" value="UniProtKB-KW"/>
</dbReference>